<evidence type="ECO:0000313" key="5">
    <source>
        <dbReference type="Proteomes" id="UP000242864"/>
    </source>
</evidence>
<dbReference type="InterPro" id="IPR035647">
    <property type="entry name" value="EFG_III/V"/>
</dbReference>
<comment type="similarity">
    <text evidence="1">Belongs to the IMPACT family.</text>
</comment>
<dbReference type="SUPFAM" id="SSF54211">
    <property type="entry name" value="Ribosomal protein S5 domain 2-like"/>
    <property type="match status" value="1"/>
</dbReference>
<dbReference type="InterPro" id="IPR020569">
    <property type="entry name" value="UPF0029_Impact_CS"/>
</dbReference>
<dbReference type="InterPro" id="IPR001498">
    <property type="entry name" value="Impact_N"/>
</dbReference>
<dbReference type="InterPro" id="IPR015796">
    <property type="entry name" value="Impact_YigZ-like"/>
</dbReference>
<evidence type="ECO:0000313" key="4">
    <source>
        <dbReference type="EMBL" id="ARJ51277.1"/>
    </source>
</evidence>
<keyword evidence="5" id="KW-1185">Reference proteome</keyword>
<dbReference type="InterPro" id="IPR023582">
    <property type="entry name" value="Impact"/>
</dbReference>
<dbReference type="KEGG" id="slz:B5P37_08115"/>
<sequence length="215" mass="23992">MTDSVITIKGEHIIENVISKSRFIAHIKPVQSEDEAKAFIAAKKKEHREATHNCSAYTIGDTMLIQKAHDDGEPSGTAGVPMLEMLKKLEVHDAVVVVTRYFGGIKLGTGGLIRAYGGAVRDVIQDVGRVALKPAIPVQISMAYDLTGKFEYELQSTTFILRDTRYTDQVTYHIDVLEADYETFVQFANQHTQGKYELETKPVMRLPFDIDTSVD</sequence>
<reference evidence="4 5" key="1">
    <citation type="submission" date="2017-04" db="EMBL/GenBank/DDBJ databases">
        <authorList>
            <person name="Veseli I.A."/>
            <person name="Tang C."/>
            <person name="Pombert J.-F."/>
        </authorList>
    </citation>
    <scope>NUCLEOTIDE SEQUENCE [LARGE SCALE GENOMIC DNA]</scope>
    <source>
        <strain evidence="4 5">ATCC 700373</strain>
    </source>
</reference>
<dbReference type="NCBIfam" id="TIGR00257">
    <property type="entry name" value="IMPACT_YIGZ"/>
    <property type="match status" value="1"/>
</dbReference>
<dbReference type="PANTHER" id="PTHR16301">
    <property type="entry name" value="IMPACT-RELATED"/>
    <property type="match status" value="1"/>
</dbReference>
<dbReference type="AlphaFoldDB" id="A0AAC9RWN7"/>
<dbReference type="Pfam" id="PF09186">
    <property type="entry name" value="DUF1949"/>
    <property type="match status" value="1"/>
</dbReference>
<organism evidence="4 5">
    <name type="scientific">Staphylococcus lutrae</name>
    <dbReference type="NCBI Taxonomy" id="155085"/>
    <lineage>
        <taxon>Bacteria</taxon>
        <taxon>Bacillati</taxon>
        <taxon>Bacillota</taxon>
        <taxon>Bacilli</taxon>
        <taxon>Bacillales</taxon>
        <taxon>Staphylococcaceae</taxon>
        <taxon>Staphylococcus</taxon>
    </lineage>
</organism>
<dbReference type="GO" id="GO:0006446">
    <property type="term" value="P:regulation of translational initiation"/>
    <property type="evidence" value="ECO:0007669"/>
    <property type="project" value="TreeGrafter"/>
</dbReference>
<dbReference type="PROSITE" id="PS00910">
    <property type="entry name" value="UPF0029"/>
    <property type="match status" value="1"/>
</dbReference>
<evidence type="ECO:0000259" key="3">
    <source>
        <dbReference type="Pfam" id="PF09186"/>
    </source>
</evidence>
<dbReference type="InterPro" id="IPR020568">
    <property type="entry name" value="Ribosomal_Su5_D2-typ_SF"/>
</dbReference>
<dbReference type="GO" id="GO:0005737">
    <property type="term" value="C:cytoplasm"/>
    <property type="evidence" value="ECO:0007669"/>
    <property type="project" value="TreeGrafter"/>
</dbReference>
<dbReference type="EMBL" id="CP020773">
    <property type="protein sequence ID" value="ARJ51277.1"/>
    <property type="molecule type" value="Genomic_DNA"/>
</dbReference>
<evidence type="ECO:0000259" key="2">
    <source>
        <dbReference type="Pfam" id="PF01205"/>
    </source>
</evidence>
<dbReference type="PANTHER" id="PTHR16301:SF20">
    <property type="entry name" value="IMPACT FAMILY MEMBER YIGZ"/>
    <property type="match status" value="1"/>
</dbReference>
<dbReference type="Pfam" id="PF01205">
    <property type="entry name" value="Impact_N"/>
    <property type="match status" value="1"/>
</dbReference>
<dbReference type="InterPro" id="IPR015269">
    <property type="entry name" value="UPF0029_Impact_C"/>
</dbReference>
<protein>
    <submittedName>
        <fullName evidence="4">YigZ family protein</fullName>
    </submittedName>
</protein>
<feature type="domain" description="Impact N-terminal" evidence="2">
    <location>
        <begin position="20"/>
        <end position="124"/>
    </location>
</feature>
<evidence type="ECO:0000256" key="1">
    <source>
        <dbReference type="ARBA" id="ARBA00007665"/>
    </source>
</evidence>
<dbReference type="Proteomes" id="UP000242864">
    <property type="component" value="Chromosome"/>
</dbReference>
<dbReference type="InterPro" id="IPR036956">
    <property type="entry name" value="Impact_N_sf"/>
</dbReference>
<dbReference type="RefSeq" id="WP_085237749.1">
    <property type="nucleotide sequence ID" value="NZ_CP020773.1"/>
</dbReference>
<proteinExistence type="inferred from homology"/>
<dbReference type="Gene3D" id="3.30.230.30">
    <property type="entry name" value="Impact, N-terminal domain"/>
    <property type="match status" value="1"/>
</dbReference>
<accession>A0AAC9RWN7</accession>
<feature type="domain" description="UPF0029" evidence="3">
    <location>
        <begin position="141"/>
        <end position="195"/>
    </location>
</feature>
<dbReference type="SUPFAM" id="SSF54980">
    <property type="entry name" value="EF-G C-terminal domain-like"/>
    <property type="match status" value="1"/>
</dbReference>
<gene>
    <name evidence="4" type="ORF">B5P37_08115</name>
</gene>
<name>A0AAC9RWN7_9STAP</name>